<sequence length="189" mass="21548">MGNRHNHGAASWLLRGLGRLLYGGLVLLLWAGFARLGGEALSRMQIRHYQAGEQADARFMVAVRTEEGWPGSVTLRQWRQARHKWPLLTEAGESPHCLEDIDNCTRLEIGADGVYRVQAGVPFVPWLYSEYRVTPQGEVVPLSFRDGSFIYNFEAFALFPVLWFGIVRPWWKRRRARQPENLAAAGKAR</sequence>
<evidence type="ECO:0000313" key="2">
    <source>
        <dbReference type="EMBL" id="AZR60199.1"/>
    </source>
</evidence>
<keyword evidence="1" id="KW-1133">Transmembrane helix</keyword>
<evidence type="ECO:0000256" key="1">
    <source>
        <dbReference type="SAM" id="Phobius"/>
    </source>
</evidence>
<keyword evidence="1" id="KW-0472">Membrane</keyword>
<gene>
    <name evidence="2" type="ORF">ELB75_09305</name>
</gene>
<dbReference type="AlphaFoldDB" id="A0A3S9SL22"/>
<protein>
    <submittedName>
        <fullName evidence="2">Uncharacterized protein</fullName>
    </submittedName>
</protein>
<dbReference type="Proteomes" id="UP000282435">
    <property type="component" value="Chromosome"/>
</dbReference>
<keyword evidence="1" id="KW-0812">Transmembrane</keyword>
<reference evidence="2 3" key="1">
    <citation type="submission" date="2018-12" db="EMBL/GenBank/DDBJ databases">
        <title>Genome sequencing of Eikenella corrodens KCOM 3110 (= JS217).</title>
        <authorList>
            <person name="Koo J.-K."/>
            <person name="Park S.-N."/>
            <person name="Lim Y.K."/>
        </authorList>
    </citation>
    <scope>NUCLEOTIDE SEQUENCE [LARGE SCALE GENOMIC DNA]</scope>
    <source>
        <strain evidence="2 3">KCOM 3110</strain>
    </source>
</reference>
<dbReference type="RefSeq" id="WP_126983678.1">
    <property type="nucleotide sequence ID" value="NZ_CP034670.1"/>
</dbReference>
<dbReference type="EMBL" id="CP034670">
    <property type="protein sequence ID" value="AZR60199.1"/>
    <property type="molecule type" value="Genomic_DNA"/>
</dbReference>
<feature type="transmembrane region" description="Helical" evidence="1">
    <location>
        <begin position="149"/>
        <end position="167"/>
    </location>
</feature>
<organism evidence="2 3">
    <name type="scientific">Eikenella corrodens</name>
    <dbReference type="NCBI Taxonomy" id="539"/>
    <lineage>
        <taxon>Bacteria</taxon>
        <taxon>Pseudomonadati</taxon>
        <taxon>Pseudomonadota</taxon>
        <taxon>Betaproteobacteria</taxon>
        <taxon>Neisseriales</taxon>
        <taxon>Neisseriaceae</taxon>
        <taxon>Eikenella</taxon>
    </lineage>
</organism>
<evidence type="ECO:0000313" key="3">
    <source>
        <dbReference type="Proteomes" id="UP000282435"/>
    </source>
</evidence>
<name>A0A3S9SL22_EIKCO</name>
<accession>A0A3S9SL22</accession>
<feature type="transmembrane region" description="Helical" evidence="1">
    <location>
        <begin position="12"/>
        <end position="33"/>
    </location>
</feature>
<proteinExistence type="predicted"/>